<feature type="non-terminal residue" evidence="2">
    <location>
        <position position="1"/>
    </location>
</feature>
<comment type="caution">
    <text evidence="2">The sequence shown here is derived from an EMBL/GenBank/DDBJ whole genome shotgun (WGS) entry which is preliminary data.</text>
</comment>
<feature type="region of interest" description="Disordered" evidence="1">
    <location>
        <begin position="1"/>
        <end position="26"/>
    </location>
</feature>
<organism evidence="2 3">
    <name type="scientific">Pseudomonas syringae pv. spinaceae</name>
    <dbReference type="NCBI Taxonomy" id="264459"/>
    <lineage>
        <taxon>Bacteria</taxon>
        <taxon>Pseudomonadati</taxon>
        <taxon>Pseudomonadota</taxon>
        <taxon>Gammaproteobacteria</taxon>
        <taxon>Pseudomonadales</taxon>
        <taxon>Pseudomonadaceae</taxon>
        <taxon>Pseudomonas</taxon>
        <taxon>Pseudomonas syringae</taxon>
    </lineage>
</organism>
<reference evidence="2 3" key="1">
    <citation type="submission" date="2015-09" db="EMBL/GenBank/DDBJ databases">
        <title>Genome announcement of multiple Pseudomonas syringae strains.</title>
        <authorList>
            <person name="Thakur S."/>
            <person name="Wang P.W."/>
            <person name="Gong Y."/>
            <person name="Weir B.S."/>
            <person name="Guttman D.S."/>
        </authorList>
    </citation>
    <scope>NUCLEOTIDE SEQUENCE [LARGE SCALE GENOMIC DNA]</scope>
    <source>
        <strain evidence="2 3">ICMP16929</strain>
    </source>
</reference>
<sequence length="26" mass="2872">DGSKGIFQGDPTPDRLDQLQSPKKED</sequence>
<gene>
    <name evidence="2" type="ORF">ALO94_04936</name>
</gene>
<feature type="compositionally biased region" description="Basic and acidic residues" evidence="1">
    <location>
        <begin position="12"/>
        <end position="26"/>
    </location>
</feature>
<dbReference type="PATRIC" id="fig|264459.3.peg.1929"/>
<dbReference type="EMBL" id="LJRI01000699">
    <property type="protein sequence ID" value="KPY92778.1"/>
    <property type="molecule type" value="Genomic_DNA"/>
</dbReference>
<protein>
    <submittedName>
        <fullName evidence="2">Uncharacterized protein</fullName>
    </submittedName>
</protein>
<name>A0A0Q0BSB9_PSESX</name>
<proteinExistence type="predicted"/>
<dbReference type="Proteomes" id="UP000050384">
    <property type="component" value="Unassembled WGS sequence"/>
</dbReference>
<evidence type="ECO:0000313" key="2">
    <source>
        <dbReference type="EMBL" id="KPY92778.1"/>
    </source>
</evidence>
<evidence type="ECO:0000256" key="1">
    <source>
        <dbReference type="SAM" id="MobiDB-lite"/>
    </source>
</evidence>
<dbReference type="AlphaFoldDB" id="A0A0Q0BSB9"/>
<accession>A0A0Q0BSB9</accession>
<evidence type="ECO:0000313" key="3">
    <source>
        <dbReference type="Proteomes" id="UP000050384"/>
    </source>
</evidence>